<comment type="similarity">
    <text evidence="1">Belongs to the YTHDF family.</text>
</comment>
<feature type="compositionally biased region" description="Polar residues" evidence="2">
    <location>
        <begin position="169"/>
        <end position="217"/>
    </location>
</feature>
<feature type="compositionally biased region" description="Basic and acidic residues" evidence="2">
    <location>
        <begin position="533"/>
        <end position="543"/>
    </location>
</feature>
<dbReference type="Proteomes" id="UP000593575">
    <property type="component" value="Unassembled WGS sequence"/>
</dbReference>
<dbReference type="GO" id="GO:0003729">
    <property type="term" value="F:mRNA binding"/>
    <property type="evidence" value="ECO:0007669"/>
    <property type="project" value="UniProtKB-UniRule"/>
</dbReference>
<keyword evidence="5" id="KW-1185">Reference proteome</keyword>
<dbReference type="InterPro" id="IPR045168">
    <property type="entry name" value="YTH_prot"/>
</dbReference>
<dbReference type="GO" id="GO:0005737">
    <property type="term" value="C:cytoplasm"/>
    <property type="evidence" value="ECO:0007669"/>
    <property type="project" value="TreeGrafter"/>
</dbReference>
<proteinExistence type="inferred from homology"/>
<evidence type="ECO:0000259" key="3">
    <source>
        <dbReference type="PROSITE" id="PS50882"/>
    </source>
</evidence>
<reference evidence="4 5" key="1">
    <citation type="journal article" date="2019" name="Genome Biol. Evol.">
        <title>Insights into the evolution of the New World diploid cottons (Gossypium, subgenus Houzingenia) based on genome sequencing.</title>
        <authorList>
            <person name="Grover C.E."/>
            <person name="Arick M.A. 2nd"/>
            <person name="Thrash A."/>
            <person name="Conover J.L."/>
            <person name="Sanders W.S."/>
            <person name="Peterson D.G."/>
            <person name="Frelichowski J.E."/>
            <person name="Scheffler J.A."/>
            <person name="Scheffler B.E."/>
            <person name="Wendel J.F."/>
        </authorList>
    </citation>
    <scope>NUCLEOTIDE SEQUENCE [LARGE SCALE GENOMIC DNA]</scope>
    <source>
        <strain evidence="4">6</strain>
        <tissue evidence="4">Leaf</tissue>
    </source>
</reference>
<dbReference type="InterPro" id="IPR007275">
    <property type="entry name" value="YTH_domain"/>
</dbReference>
<keyword evidence="1" id="KW-0694">RNA-binding</keyword>
<evidence type="ECO:0000256" key="1">
    <source>
        <dbReference type="RuleBase" id="RU369095"/>
    </source>
</evidence>
<name>A0A7J9IKW5_9ROSI</name>
<accession>A0A7J9IKW5</accession>
<comment type="caution">
    <text evidence="4">The sequence shown here is derived from an EMBL/GenBank/DDBJ whole genome shotgun (WGS) entry which is preliminary data.</text>
</comment>
<dbReference type="EMBL" id="JABFAE010000002">
    <property type="protein sequence ID" value="MBA0822746.1"/>
    <property type="molecule type" value="Genomic_DNA"/>
</dbReference>
<dbReference type="PANTHER" id="PTHR12357:SF92">
    <property type="entry name" value="YTH DOMAIN-CONTAINING FAMILY PROTEIN"/>
    <property type="match status" value="1"/>
</dbReference>
<feature type="region of interest" description="Disordered" evidence="2">
    <location>
        <begin position="632"/>
        <end position="653"/>
    </location>
</feature>
<sequence length="653" mass="72211">MYQEGAPEFVIDQGSMYYPTATSIGYYFTGFESPVEWEEHQNIFSADGADVQFTGAQTETLPYVYYTPSYGYAQSPYNPYNPYISSAVMGDSPFVGAQQYYSFPAYSNPVTPTAYVPVVIQPDGIPNNSTEFLLDTRASIASRPDGRGVKHNLASASAAFSRNSSKSAPNQTDSFTRVSDGQSKHSANRGNFPDSSSPAAARTQQGRVASGSIQSIGNIPGGKLPSHRNQLKMDLPAGNTFSDYRSSAPGRGALDTLRPNISVGRVLNDAHGYPDTLGEQNRGPRTNRLKNQFMVKAYTTKAGNSDAEGNIVIYTDQYNKDDFPIDYVDAKFFVIKSYSEDDVHKSIKYNVWSSTPHGNKKLDSAFEDAQRIAAGKPRGCPIFLFFSVNASGQFCGVAEMIGSVDFQKEMDFWQQDKWSGSFPVKWHIIKDVPNSHFRHIIVENNENKPVTNSRDTQEIMFKQGVEMLKVFKNHTMKTSLLDDFMYYENRQRIMQEEKARLLIRSFQSPVQASTLDAATKLKFELHLNDNEKATKQSDPDMLKRTVSSSSQQVSFGSDITNARNMNDNIDQISVEANNDASTLKIGLLTINPKQDESKPSVDADAVETVTVGSMPVKVNGFTESSGYLTFGTLPHNPKTLQPKGGTAKKGSNR</sequence>
<dbReference type="GO" id="GO:0061157">
    <property type="term" value="P:mRNA destabilization"/>
    <property type="evidence" value="ECO:0007669"/>
    <property type="project" value="TreeGrafter"/>
</dbReference>
<dbReference type="CDD" id="cd21134">
    <property type="entry name" value="YTH"/>
    <property type="match status" value="1"/>
</dbReference>
<dbReference type="Gene3D" id="3.10.590.10">
    <property type="entry name" value="ph1033 like domains"/>
    <property type="match status" value="1"/>
</dbReference>
<feature type="domain" description="YTH" evidence="3">
    <location>
        <begin position="330"/>
        <end position="471"/>
    </location>
</feature>
<dbReference type="Pfam" id="PF04146">
    <property type="entry name" value="YTH"/>
    <property type="match status" value="1"/>
</dbReference>
<dbReference type="PROSITE" id="PS50882">
    <property type="entry name" value="YTH"/>
    <property type="match status" value="1"/>
</dbReference>
<dbReference type="PANTHER" id="PTHR12357">
    <property type="entry name" value="YTH YT521-B HOMOLOGY DOMAIN-CONTAINING"/>
    <property type="match status" value="1"/>
</dbReference>
<evidence type="ECO:0000313" key="5">
    <source>
        <dbReference type="Proteomes" id="UP000593575"/>
    </source>
</evidence>
<evidence type="ECO:0000313" key="4">
    <source>
        <dbReference type="EMBL" id="MBA0822746.1"/>
    </source>
</evidence>
<protein>
    <recommendedName>
        <fullName evidence="1">YTH domain-containing family protein</fullName>
    </recommendedName>
</protein>
<comment type="function">
    <text evidence="1">Specifically recognizes and binds N6-methyladenosine (m6A)-containing RNAs, and regulates mRNA stability. M6A is a modification present at internal sites of mRNAs and some non-coding RNAs and plays a role in mRNA stability and processing.</text>
</comment>
<gene>
    <name evidence="4" type="ORF">Goarm_019528</name>
</gene>
<feature type="non-terminal residue" evidence="4">
    <location>
        <position position="1"/>
    </location>
</feature>
<feature type="region of interest" description="Disordered" evidence="2">
    <location>
        <begin position="533"/>
        <end position="554"/>
    </location>
</feature>
<organism evidence="4 5">
    <name type="scientific">Gossypium armourianum</name>
    <dbReference type="NCBI Taxonomy" id="34283"/>
    <lineage>
        <taxon>Eukaryota</taxon>
        <taxon>Viridiplantae</taxon>
        <taxon>Streptophyta</taxon>
        <taxon>Embryophyta</taxon>
        <taxon>Tracheophyta</taxon>
        <taxon>Spermatophyta</taxon>
        <taxon>Magnoliopsida</taxon>
        <taxon>eudicotyledons</taxon>
        <taxon>Gunneridae</taxon>
        <taxon>Pentapetalae</taxon>
        <taxon>rosids</taxon>
        <taxon>malvids</taxon>
        <taxon>Malvales</taxon>
        <taxon>Malvaceae</taxon>
        <taxon>Malvoideae</taxon>
        <taxon>Gossypium</taxon>
    </lineage>
</organism>
<dbReference type="AlphaFoldDB" id="A0A7J9IKW5"/>
<feature type="compositionally biased region" description="Low complexity" evidence="2">
    <location>
        <begin position="159"/>
        <end position="168"/>
    </location>
</feature>
<evidence type="ECO:0000256" key="2">
    <source>
        <dbReference type="SAM" id="MobiDB-lite"/>
    </source>
</evidence>
<dbReference type="GO" id="GO:1990247">
    <property type="term" value="F:N6-methyladenosine-containing RNA reader activity"/>
    <property type="evidence" value="ECO:0007669"/>
    <property type="project" value="UniProtKB-UniRule"/>
</dbReference>
<feature type="region of interest" description="Disordered" evidence="2">
    <location>
        <begin position="159"/>
        <end position="233"/>
    </location>
</feature>